<dbReference type="OrthoDB" id="270167at2759"/>
<organism evidence="1 2">
    <name type="scientific">Ladona fulva</name>
    <name type="common">Scarce chaser dragonfly</name>
    <name type="synonym">Libellula fulva</name>
    <dbReference type="NCBI Taxonomy" id="123851"/>
    <lineage>
        <taxon>Eukaryota</taxon>
        <taxon>Metazoa</taxon>
        <taxon>Ecdysozoa</taxon>
        <taxon>Arthropoda</taxon>
        <taxon>Hexapoda</taxon>
        <taxon>Insecta</taxon>
        <taxon>Pterygota</taxon>
        <taxon>Palaeoptera</taxon>
        <taxon>Odonata</taxon>
        <taxon>Epiprocta</taxon>
        <taxon>Anisoptera</taxon>
        <taxon>Libelluloidea</taxon>
        <taxon>Libellulidae</taxon>
        <taxon>Ladona</taxon>
    </lineage>
</organism>
<proteinExistence type="predicted"/>
<sequence length="48" mass="6015">MWIKEKYLEWFKKLEEDMKRQLAESARYKAYRRFLKNHGTGRITFDDS</sequence>
<reference evidence="1" key="1">
    <citation type="submission" date="2013-04" db="EMBL/GenBank/DDBJ databases">
        <authorList>
            <person name="Qu J."/>
            <person name="Murali S.C."/>
            <person name="Bandaranaike D."/>
            <person name="Bellair M."/>
            <person name="Blankenburg K."/>
            <person name="Chao H."/>
            <person name="Dinh H."/>
            <person name="Doddapaneni H."/>
            <person name="Downs B."/>
            <person name="Dugan-Rocha S."/>
            <person name="Elkadiri S."/>
            <person name="Gnanaolivu R.D."/>
            <person name="Hernandez B."/>
            <person name="Javaid M."/>
            <person name="Jayaseelan J.C."/>
            <person name="Lee S."/>
            <person name="Li M."/>
            <person name="Ming W."/>
            <person name="Munidasa M."/>
            <person name="Muniz J."/>
            <person name="Nguyen L."/>
            <person name="Ongeri F."/>
            <person name="Osuji N."/>
            <person name="Pu L.-L."/>
            <person name="Puazo M."/>
            <person name="Qu C."/>
            <person name="Quiroz J."/>
            <person name="Raj R."/>
            <person name="Weissenberger G."/>
            <person name="Xin Y."/>
            <person name="Zou X."/>
            <person name="Han Y."/>
            <person name="Richards S."/>
            <person name="Worley K."/>
            <person name="Muzny D."/>
            <person name="Gibbs R."/>
        </authorList>
    </citation>
    <scope>NUCLEOTIDE SEQUENCE</scope>
    <source>
        <strain evidence="1">Sampled in the wild</strain>
    </source>
</reference>
<reference evidence="1" key="2">
    <citation type="submission" date="2017-10" db="EMBL/GenBank/DDBJ databases">
        <title>Ladona fulva Genome sequencing and assembly.</title>
        <authorList>
            <person name="Murali S."/>
            <person name="Richards S."/>
            <person name="Bandaranaike D."/>
            <person name="Bellair M."/>
            <person name="Blankenburg K."/>
            <person name="Chao H."/>
            <person name="Dinh H."/>
            <person name="Doddapaneni H."/>
            <person name="Dugan-Rocha S."/>
            <person name="Elkadiri S."/>
            <person name="Gnanaolivu R."/>
            <person name="Hernandez B."/>
            <person name="Skinner E."/>
            <person name="Javaid M."/>
            <person name="Lee S."/>
            <person name="Li M."/>
            <person name="Ming W."/>
            <person name="Munidasa M."/>
            <person name="Muniz J."/>
            <person name="Nguyen L."/>
            <person name="Hughes D."/>
            <person name="Osuji N."/>
            <person name="Pu L.-L."/>
            <person name="Puazo M."/>
            <person name="Qu C."/>
            <person name="Quiroz J."/>
            <person name="Raj R."/>
            <person name="Weissenberger G."/>
            <person name="Xin Y."/>
            <person name="Zou X."/>
            <person name="Han Y."/>
            <person name="Worley K."/>
            <person name="Muzny D."/>
            <person name="Gibbs R."/>
        </authorList>
    </citation>
    <scope>NUCLEOTIDE SEQUENCE</scope>
    <source>
        <strain evidence="1">Sampled in the wild</strain>
    </source>
</reference>
<accession>A0A8K0PB74</accession>
<keyword evidence="2" id="KW-1185">Reference proteome</keyword>
<comment type="caution">
    <text evidence="1">The sequence shown here is derived from an EMBL/GenBank/DDBJ whole genome shotgun (WGS) entry which is preliminary data.</text>
</comment>
<gene>
    <name evidence="1" type="ORF">J437_LFUL018396</name>
</gene>
<dbReference type="Proteomes" id="UP000792457">
    <property type="component" value="Unassembled WGS sequence"/>
</dbReference>
<name>A0A8K0PB74_LADFU</name>
<evidence type="ECO:0000313" key="1">
    <source>
        <dbReference type="EMBL" id="KAG8238563.1"/>
    </source>
</evidence>
<dbReference type="EMBL" id="KZ309375">
    <property type="protein sequence ID" value="KAG8238563.1"/>
    <property type="molecule type" value="Genomic_DNA"/>
</dbReference>
<dbReference type="AlphaFoldDB" id="A0A8K0PB74"/>
<evidence type="ECO:0000313" key="2">
    <source>
        <dbReference type="Proteomes" id="UP000792457"/>
    </source>
</evidence>
<protein>
    <submittedName>
        <fullName evidence="1">Uncharacterized protein</fullName>
    </submittedName>
</protein>